<comment type="subcellular location">
    <subcellularLocation>
        <location evidence="1">Cell inner membrane</location>
    </subcellularLocation>
</comment>
<evidence type="ECO:0000256" key="1">
    <source>
        <dbReference type="ARBA" id="ARBA00004533"/>
    </source>
</evidence>
<evidence type="ECO:0000256" key="7">
    <source>
        <dbReference type="ARBA" id="ARBA00022989"/>
    </source>
</evidence>
<dbReference type="Gene3D" id="2.30.30.830">
    <property type="match status" value="1"/>
</dbReference>
<keyword evidence="12" id="KW-1185">Reference proteome</keyword>
<dbReference type="InterPro" id="IPR024961">
    <property type="entry name" value="T2SS_GspC_N"/>
</dbReference>
<feature type="compositionally biased region" description="Acidic residues" evidence="9">
    <location>
        <begin position="169"/>
        <end position="181"/>
    </location>
</feature>
<keyword evidence="2" id="KW-0813">Transport</keyword>
<evidence type="ECO:0000313" key="12">
    <source>
        <dbReference type="Proteomes" id="UP001187221"/>
    </source>
</evidence>
<sequence length="303" mass="29740">MAGFGTRWAGGREGGRTDGLAGELAGALAGQNLRWVETMLLGCAGALLGILGWVLLAPVGNGSGGGAGESGPLVLDAPARAALFGQFDPFARDGGGGAGPLPLTLLGTRSGPGGEGGSAIVAGPDGVQKVVLQGEEALPGLRLVRVDFDTITLSRAGGRVTLAMKADEPEGDAANDNDPADAGDQTPSAKAPSDKTPSEKAPSQPIGTPVSSGLHFEAVGQGGRVVGLAPHLAQQGGGAAFGLLAGDTIVAIEGRAVSGAQDGIRLAEALRAGRALGVTVRRGGRDLPLSLGAGPPELARGVP</sequence>
<keyword evidence="7" id="KW-1133">Transmembrane helix</keyword>
<dbReference type="InterPro" id="IPR036034">
    <property type="entry name" value="PDZ_sf"/>
</dbReference>
<accession>A0ABQ6P8G1</accession>
<dbReference type="Pfam" id="PF11356">
    <property type="entry name" value="T2SSC"/>
    <property type="match status" value="1"/>
</dbReference>
<evidence type="ECO:0000256" key="6">
    <source>
        <dbReference type="ARBA" id="ARBA00022927"/>
    </source>
</evidence>
<keyword evidence="8" id="KW-0472">Membrane</keyword>
<evidence type="ECO:0000256" key="9">
    <source>
        <dbReference type="SAM" id="MobiDB-lite"/>
    </source>
</evidence>
<evidence type="ECO:0000256" key="5">
    <source>
        <dbReference type="ARBA" id="ARBA00022692"/>
    </source>
</evidence>
<evidence type="ECO:0000256" key="2">
    <source>
        <dbReference type="ARBA" id="ARBA00022448"/>
    </source>
</evidence>
<evidence type="ECO:0000256" key="3">
    <source>
        <dbReference type="ARBA" id="ARBA00022475"/>
    </source>
</evidence>
<keyword evidence="6" id="KW-0653">Protein transport</keyword>
<evidence type="ECO:0000313" key="11">
    <source>
        <dbReference type="EMBL" id="GMM60672.1"/>
    </source>
</evidence>
<keyword evidence="5" id="KW-0812">Transmembrane</keyword>
<dbReference type="EMBL" id="BTFW01000001">
    <property type="protein sequence ID" value="GMM60672.1"/>
    <property type="molecule type" value="Genomic_DNA"/>
</dbReference>
<evidence type="ECO:0000256" key="8">
    <source>
        <dbReference type="ARBA" id="ARBA00023136"/>
    </source>
</evidence>
<gene>
    <name evidence="11" type="ORF">NUTIK01_14490</name>
</gene>
<protein>
    <recommendedName>
        <fullName evidence="10">Type II secretion system protein GspC N-terminal domain-containing protein</fullName>
    </recommendedName>
</protein>
<keyword evidence="4" id="KW-0997">Cell inner membrane</keyword>
<feature type="region of interest" description="Disordered" evidence="9">
    <location>
        <begin position="162"/>
        <end position="214"/>
    </location>
</feature>
<dbReference type="SUPFAM" id="SSF50156">
    <property type="entry name" value="PDZ domain-like"/>
    <property type="match status" value="1"/>
</dbReference>
<dbReference type="RefSeq" id="WP_317974445.1">
    <property type="nucleotide sequence ID" value="NZ_BTFW01000001.1"/>
</dbReference>
<reference evidence="11 12" key="1">
    <citation type="submission" date="2023-06" db="EMBL/GenBank/DDBJ databases">
        <title>Draft genome sequence of Novosphingobium sp. strain IK01.</title>
        <authorList>
            <person name="Hatamoto M."/>
            <person name="Ikarashi T."/>
            <person name="Yamaguchi T."/>
        </authorList>
    </citation>
    <scope>NUCLEOTIDE SEQUENCE [LARGE SCALE GENOMIC DNA]</scope>
    <source>
        <strain evidence="11 12">IK01</strain>
    </source>
</reference>
<feature type="domain" description="Type II secretion system protein GspC N-terminal" evidence="10">
    <location>
        <begin position="99"/>
        <end position="163"/>
    </location>
</feature>
<evidence type="ECO:0000259" key="10">
    <source>
        <dbReference type="Pfam" id="PF11356"/>
    </source>
</evidence>
<evidence type="ECO:0000256" key="4">
    <source>
        <dbReference type="ARBA" id="ARBA00022519"/>
    </source>
</evidence>
<keyword evidence="3" id="KW-1003">Cell membrane</keyword>
<dbReference type="Proteomes" id="UP001187221">
    <property type="component" value="Unassembled WGS sequence"/>
</dbReference>
<organism evidence="11 12">
    <name type="scientific">Novosphingobium pituita</name>
    <dbReference type="NCBI Taxonomy" id="3056842"/>
    <lineage>
        <taxon>Bacteria</taxon>
        <taxon>Pseudomonadati</taxon>
        <taxon>Pseudomonadota</taxon>
        <taxon>Alphaproteobacteria</taxon>
        <taxon>Sphingomonadales</taxon>
        <taxon>Sphingomonadaceae</taxon>
        <taxon>Novosphingobium</taxon>
    </lineage>
</organism>
<dbReference type="Gene3D" id="2.30.42.10">
    <property type="match status" value="1"/>
</dbReference>
<name>A0ABQ6P8G1_9SPHN</name>
<comment type="caution">
    <text evidence="11">The sequence shown here is derived from an EMBL/GenBank/DDBJ whole genome shotgun (WGS) entry which is preliminary data.</text>
</comment>
<proteinExistence type="predicted"/>